<dbReference type="EMBL" id="JBHRYJ010000001">
    <property type="protein sequence ID" value="MFC3675687.1"/>
    <property type="molecule type" value="Genomic_DNA"/>
</dbReference>
<evidence type="ECO:0000313" key="1">
    <source>
        <dbReference type="EMBL" id="MFC3675687.1"/>
    </source>
</evidence>
<reference evidence="2" key="1">
    <citation type="journal article" date="2019" name="Int. J. Syst. Evol. Microbiol.">
        <title>The Global Catalogue of Microorganisms (GCM) 10K type strain sequencing project: providing services to taxonomists for standard genome sequencing and annotation.</title>
        <authorList>
            <consortium name="The Broad Institute Genomics Platform"/>
            <consortium name="The Broad Institute Genome Sequencing Center for Infectious Disease"/>
            <person name="Wu L."/>
            <person name="Ma J."/>
        </authorList>
    </citation>
    <scope>NUCLEOTIDE SEQUENCE [LARGE SCALE GENOMIC DNA]</scope>
    <source>
        <strain evidence="2">KCTC 42182</strain>
    </source>
</reference>
<dbReference type="Proteomes" id="UP001595711">
    <property type="component" value="Unassembled WGS sequence"/>
</dbReference>
<dbReference type="InterPro" id="IPR036696">
    <property type="entry name" value="YdfO-like_sf"/>
</dbReference>
<name>A0ABV7VFT8_9PROT</name>
<evidence type="ECO:0000313" key="2">
    <source>
        <dbReference type="Proteomes" id="UP001595711"/>
    </source>
</evidence>
<keyword evidence="2" id="KW-1185">Reference proteome</keyword>
<gene>
    <name evidence="1" type="ORF">ACFOOQ_09050</name>
</gene>
<comment type="caution">
    <text evidence="1">The sequence shown here is derived from an EMBL/GenBank/DDBJ whole genome shotgun (WGS) entry which is preliminary data.</text>
</comment>
<dbReference type="SUPFAM" id="SSF160419">
    <property type="entry name" value="YdfO-like"/>
    <property type="match status" value="1"/>
</dbReference>
<accession>A0ABV7VFT8</accession>
<dbReference type="RefSeq" id="WP_379724724.1">
    <property type="nucleotide sequence ID" value="NZ_JBHRYJ010000001.1"/>
</dbReference>
<organism evidence="1 2">
    <name type="scientific">Ferrovibrio xuzhouensis</name>
    <dbReference type="NCBI Taxonomy" id="1576914"/>
    <lineage>
        <taxon>Bacteria</taxon>
        <taxon>Pseudomonadati</taxon>
        <taxon>Pseudomonadota</taxon>
        <taxon>Alphaproteobacteria</taxon>
        <taxon>Rhodospirillales</taxon>
        <taxon>Rhodospirillaceae</taxon>
        <taxon>Ferrovibrio</taxon>
    </lineage>
</organism>
<proteinExistence type="predicted"/>
<sequence length="132" mass="14172">MTWQDIARTALAGAENDTIPFPQSVAMLVAAGFDGYAVDFRHAARIYYRPDGETLRLETAPTAPVAALFDAAIVRDAIRAAQAMAPGYTYHGFCARVAGAGCAGYLVSFPGRRVLYYGRTGETHTEHFPGSP</sequence>
<protein>
    <submittedName>
        <fullName evidence="1">DUF1398 domain-containing protein</fullName>
    </submittedName>
</protein>